<protein>
    <submittedName>
        <fullName evidence="2">Uncharacterized protein</fullName>
    </submittedName>
</protein>
<evidence type="ECO:0000256" key="1">
    <source>
        <dbReference type="SAM" id="Phobius"/>
    </source>
</evidence>
<evidence type="ECO:0000313" key="3">
    <source>
        <dbReference type="Proteomes" id="UP000291088"/>
    </source>
</evidence>
<dbReference type="RefSeq" id="WP_129333436.1">
    <property type="nucleotide sequence ID" value="NZ_SDVB01000253.1"/>
</dbReference>
<keyword evidence="3" id="KW-1185">Reference proteome</keyword>
<feature type="transmembrane region" description="Helical" evidence="1">
    <location>
        <begin position="12"/>
        <end position="36"/>
    </location>
</feature>
<accession>A0A4Q2SZI4</accession>
<dbReference type="AlphaFoldDB" id="A0A4Q2SZI4"/>
<comment type="caution">
    <text evidence="2">The sequence shown here is derived from an EMBL/GenBank/DDBJ whole genome shotgun (WGS) entry which is preliminary data.</text>
</comment>
<sequence>MSPLIEALSVAAGHPGAVIAASVAGAALATAGYFGFRIVHDSRNAPRVAAAELRCAEAQAAISYAITLPVFDARKFMNTFLHGDPRMVVNLWPDWPDWRDRYIAVEMDTRL</sequence>
<reference evidence="2 3" key="1">
    <citation type="submission" date="2019-01" db="EMBL/GenBank/DDBJ databases">
        <authorList>
            <person name="Deng T."/>
        </authorList>
    </citation>
    <scope>NUCLEOTIDE SEQUENCE [LARGE SCALE GENOMIC DNA]</scope>
    <source>
        <strain evidence="2 3">F8825</strain>
    </source>
</reference>
<name>A0A4Q2SZI4_9HYPH</name>
<keyword evidence="1" id="KW-1133">Transmembrane helix</keyword>
<dbReference type="EMBL" id="SDVB01000253">
    <property type="protein sequence ID" value="RYC10044.1"/>
    <property type="molecule type" value="Genomic_DNA"/>
</dbReference>
<keyword evidence="1" id="KW-0472">Membrane</keyword>
<organism evidence="2 3">
    <name type="scientific">Ciceribacter ferrooxidans</name>
    <dbReference type="NCBI Taxonomy" id="2509717"/>
    <lineage>
        <taxon>Bacteria</taxon>
        <taxon>Pseudomonadati</taxon>
        <taxon>Pseudomonadota</taxon>
        <taxon>Alphaproteobacteria</taxon>
        <taxon>Hyphomicrobiales</taxon>
        <taxon>Rhizobiaceae</taxon>
        <taxon>Ciceribacter</taxon>
    </lineage>
</organism>
<gene>
    <name evidence="2" type="ORF">EUU22_18380</name>
</gene>
<proteinExistence type="predicted"/>
<evidence type="ECO:0000313" key="2">
    <source>
        <dbReference type="EMBL" id="RYC10044.1"/>
    </source>
</evidence>
<keyword evidence="1" id="KW-0812">Transmembrane</keyword>
<dbReference type="Proteomes" id="UP000291088">
    <property type="component" value="Unassembled WGS sequence"/>
</dbReference>